<keyword evidence="4" id="KW-1133">Transmembrane helix</keyword>
<sequence>MVRRQTDNGWQEVPLSQIQKGDILQTNAGNRIAADGIVHSGEAWCDESYLTGESKPLLKQAGDKVLAGALLSNGRITYQAQTLGSQTLLGDMMQALAQAQGSKAPIARLADKVSMVFVPAVVAIAILTFILNWWFGGDFNEAVTRGVAVLVIACPCALGLATPAAMMVGMGRSARYGVWFKDAASLERTSQVNTVVLDKTGTCQTPVPHWRAE</sequence>
<proteinExistence type="predicted"/>
<dbReference type="AlphaFoldDB" id="A0A074V9E2"/>
<gene>
    <name evidence="6" type="ORF">SASC598J21_001970</name>
</gene>
<dbReference type="PANTHER" id="PTHR43520">
    <property type="entry name" value="ATP7, ISOFORM B"/>
    <property type="match status" value="1"/>
</dbReference>
<dbReference type="GO" id="GO:0005507">
    <property type="term" value="F:copper ion binding"/>
    <property type="evidence" value="ECO:0007669"/>
    <property type="project" value="TreeGrafter"/>
</dbReference>
<evidence type="ECO:0000313" key="6">
    <source>
        <dbReference type="EMBL" id="KEQ02023.1"/>
    </source>
</evidence>
<dbReference type="PRINTS" id="PR00943">
    <property type="entry name" value="CUATPASE"/>
</dbReference>
<dbReference type="GO" id="GO:0012505">
    <property type="term" value="C:endomembrane system"/>
    <property type="evidence" value="ECO:0007669"/>
    <property type="project" value="UniProtKB-SubCell"/>
</dbReference>
<organism evidence="6 7">
    <name type="scientific">Snodgrassella alvi SCGC AB-598-J21</name>
    <dbReference type="NCBI Taxonomy" id="1385367"/>
    <lineage>
        <taxon>Bacteria</taxon>
        <taxon>Pseudomonadati</taxon>
        <taxon>Pseudomonadota</taxon>
        <taxon>Betaproteobacteria</taxon>
        <taxon>Neisseriales</taxon>
        <taxon>Neisseriaceae</taxon>
        <taxon>Snodgrassella</taxon>
    </lineage>
</organism>
<name>A0A074V9E2_9NEIS</name>
<evidence type="ECO:0000256" key="3">
    <source>
        <dbReference type="ARBA" id="ARBA00022967"/>
    </source>
</evidence>
<dbReference type="InterPro" id="IPR023298">
    <property type="entry name" value="ATPase_P-typ_TM_dom_sf"/>
</dbReference>
<keyword evidence="4" id="KW-0812">Transmembrane</keyword>
<evidence type="ECO:0000256" key="4">
    <source>
        <dbReference type="SAM" id="Phobius"/>
    </source>
</evidence>
<feature type="domain" description="P-type ATPase A" evidence="5">
    <location>
        <begin position="2"/>
        <end position="96"/>
    </location>
</feature>
<dbReference type="NCBIfam" id="TIGR01494">
    <property type="entry name" value="ATPase_P-type"/>
    <property type="match status" value="1"/>
</dbReference>
<dbReference type="EMBL" id="AVQL01000167">
    <property type="protein sequence ID" value="KEQ02023.1"/>
    <property type="molecule type" value="Genomic_DNA"/>
</dbReference>
<dbReference type="SUPFAM" id="SSF81665">
    <property type="entry name" value="Calcium ATPase, transmembrane domain M"/>
    <property type="match status" value="1"/>
</dbReference>
<dbReference type="InterPro" id="IPR001757">
    <property type="entry name" value="P_typ_ATPase"/>
</dbReference>
<evidence type="ECO:0000259" key="5">
    <source>
        <dbReference type="Pfam" id="PF00122"/>
    </source>
</evidence>
<dbReference type="InterPro" id="IPR023214">
    <property type="entry name" value="HAD_sf"/>
</dbReference>
<keyword evidence="3" id="KW-1278">Translocase</keyword>
<keyword evidence="4" id="KW-0472">Membrane</keyword>
<accession>A0A074V9E2</accession>
<feature type="transmembrane region" description="Helical" evidence="4">
    <location>
        <begin position="147"/>
        <end position="168"/>
    </location>
</feature>
<feature type="non-terminal residue" evidence="6">
    <location>
        <position position="1"/>
    </location>
</feature>
<keyword evidence="2" id="KW-0479">Metal-binding</keyword>
<dbReference type="SUPFAM" id="SSF81653">
    <property type="entry name" value="Calcium ATPase, transduction domain A"/>
    <property type="match status" value="1"/>
</dbReference>
<comment type="caution">
    <text evidence="6">The sequence shown here is derived from an EMBL/GenBank/DDBJ whole genome shotgun (WGS) entry which is preliminary data.</text>
</comment>
<evidence type="ECO:0000313" key="7">
    <source>
        <dbReference type="Proteomes" id="UP000027644"/>
    </source>
</evidence>
<feature type="non-terminal residue" evidence="6">
    <location>
        <position position="213"/>
    </location>
</feature>
<dbReference type="Proteomes" id="UP000027644">
    <property type="component" value="Unassembled WGS sequence"/>
</dbReference>
<dbReference type="GO" id="GO:0055070">
    <property type="term" value="P:copper ion homeostasis"/>
    <property type="evidence" value="ECO:0007669"/>
    <property type="project" value="TreeGrafter"/>
</dbReference>
<evidence type="ECO:0000256" key="2">
    <source>
        <dbReference type="ARBA" id="ARBA00022723"/>
    </source>
</evidence>
<dbReference type="GO" id="GO:0016887">
    <property type="term" value="F:ATP hydrolysis activity"/>
    <property type="evidence" value="ECO:0007669"/>
    <property type="project" value="InterPro"/>
</dbReference>
<comment type="subcellular location">
    <subcellularLocation>
        <location evidence="1">Endomembrane system</location>
        <topology evidence="1">Multi-pass membrane protein</topology>
    </subcellularLocation>
</comment>
<reference evidence="6 7" key="1">
    <citation type="journal article" date="2014" name="PLoS Genet.">
        <title>Hidden diversity in honey bee gut symbionts detected by single-cell genomics.</title>
        <authorList>
            <person name="Engel P."/>
            <person name="Stepanauskas R."/>
            <person name="Moran N."/>
        </authorList>
    </citation>
    <scope>NUCLEOTIDE SEQUENCE [LARGE SCALE GENOMIC DNA]</scope>
    <source>
        <strain evidence="6 7">SCGC AB-598-J21</strain>
    </source>
</reference>
<dbReference type="GO" id="GO:0016020">
    <property type="term" value="C:membrane"/>
    <property type="evidence" value="ECO:0007669"/>
    <property type="project" value="InterPro"/>
</dbReference>
<dbReference type="InterPro" id="IPR008250">
    <property type="entry name" value="ATPase_P-typ_transduc_dom_A_sf"/>
</dbReference>
<dbReference type="InterPro" id="IPR059000">
    <property type="entry name" value="ATPase_P-type_domA"/>
</dbReference>
<dbReference type="GO" id="GO:0043682">
    <property type="term" value="F:P-type divalent copper transporter activity"/>
    <property type="evidence" value="ECO:0007669"/>
    <property type="project" value="TreeGrafter"/>
</dbReference>
<dbReference type="GO" id="GO:0005524">
    <property type="term" value="F:ATP binding"/>
    <property type="evidence" value="ECO:0007669"/>
    <property type="project" value="InterPro"/>
</dbReference>
<protein>
    <submittedName>
        <fullName evidence="6">Cation transport ATPase</fullName>
    </submittedName>
</protein>
<dbReference type="PANTHER" id="PTHR43520:SF8">
    <property type="entry name" value="P-TYPE CU(+) TRANSPORTER"/>
    <property type="match status" value="1"/>
</dbReference>
<feature type="transmembrane region" description="Helical" evidence="4">
    <location>
        <begin position="113"/>
        <end position="135"/>
    </location>
</feature>
<dbReference type="Gene3D" id="3.40.50.1000">
    <property type="entry name" value="HAD superfamily/HAD-like"/>
    <property type="match status" value="1"/>
</dbReference>
<dbReference type="Pfam" id="PF00122">
    <property type="entry name" value="E1-E2_ATPase"/>
    <property type="match status" value="1"/>
</dbReference>
<evidence type="ECO:0000256" key="1">
    <source>
        <dbReference type="ARBA" id="ARBA00004127"/>
    </source>
</evidence>
<dbReference type="Gene3D" id="2.70.150.10">
    <property type="entry name" value="Calcium-transporting ATPase, cytoplasmic transduction domain A"/>
    <property type="match status" value="1"/>
</dbReference>